<reference evidence="2 3" key="1">
    <citation type="journal article" date="2014" name="PLoS Genet.">
        <title>Analysis of the Phlebiopsis gigantea genome, transcriptome and secretome provides insight into its pioneer colonization strategies of wood.</title>
        <authorList>
            <person name="Hori C."/>
            <person name="Ishida T."/>
            <person name="Igarashi K."/>
            <person name="Samejima M."/>
            <person name="Suzuki H."/>
            <person name="Master E."/>
            <person name="Ferreira P."/>
            <person name="Ruiz-Duenas F.J."/>
            <person name="Held B."/>
            <person name="Canessa P."/>
            <person name="Larrondo L.F."/>
            <person name="Schmoll M."/>
            <person name="Druzhinina I.S."/>
            <person name="Kubicek C.P."/>
            <person name="Gaskell J.A."/>
            <person name="Kersten P."/>
            <person name="St John F."/>
            <person name="Glasner J."/>
            <person name="Sabat G."/>
            <person name="Splinter BonDurant S."/>
            <person name="Syed K."/>
            <person name="Yadav J."/>
            <person name="Mgbeahuruike A.C."/>
            <person name="Kovalchuk A."/>
            <person name="Asiegbu F.O."/>
            <person name="Lackner G."/>
            <person name="Hoffmeister D."/>
            <person name="Rencoret J."/>
            <person name="Gutierrez A."/>
            <person name="Sun H."/>
            <person name="Lindquist E."/>
            <person name="Barry K."/>
            <person name="Riley R."/>
            <person name="Grigoriev I.V."/>
            <person name="Henrissat B."/>
            <person name="Kues U."/>
            <person name="Berka R.M."/>
            <person name="Martinez A.T."/>
            <person name="Covert S.F."/>
            <person name="Blanchette R.A."/>
            <person name="Cullen D."/>
        </authorList>
    </citation>
    <scope>NUCLEOTIDE SEQUENCE [LARGE SCALE GENOMIC DNA]</scope>
    <source>
        <strain evidence="2 3">11061_1 CR5-6</strain>
    </source>
</reference>
<dbReference type="Gene3D" id="3.40.50.300">
    <property type="entry name" value="P-loop containing nucleotide triphosphate hydrolases"/>
    <property type="match status" value="2"/>
</dbReference>
<evidence type="ECO:0000313" key="3">
    <source>
        <dbReference type="Proteomes" id="UP000053257"/>
    </source>
</evidence>
<dbReference type="CDD" id="cd18808">
    <property type="entry name" value="SF1_C_Upf1"/>
    <property type="match status" value="1"/>
</dbReference>
<evidence type="ECO:0000313" key="2">
    <source>
        <dbReference type="EMBL" id="KIP05853.1"/>
    </source>
</evidence>
<dbReference type="PANTHER" id="PTHR10887:SF495">
    <property type="entry name" value="HELICASE SENATAXIN ISOFORM X1-RELATED"/>
    <property type="match status" value="1"/>
</dbReference>
<dbReference type="InterPro" id="IPR041679">
    <property type="entry name" value="DNA2/NAM7-like_C"/>
</dbReference>
<dbReference type="OrthoDB" id="6513042at2759"/>
<evidence type="ECO:0000259" key="1">
    <source>
        <dbReference type="Pfam" id="PF13087"/>
    </source>
</evidence>
<dbReference type="AlphaFoldDB" id="A0A0C3PIN2"/>
<dbReference type="PANTHER" id="PTHR10887">
    <property type="entry name" value="DNA2/NAM7 HELICASE FAMILY"/>
    <property type="match status" value="1"/>
</dbReference>
<dbReference type="InterPro" id="IPR047187">
    <property type="entry name" value="SF1_C_Upf1"/>
</dbReference>
<protein>
    <recommendedName>
        <fullName evidence="1">DNA2/NAM7 helicase-like C-terminal domain-containing protein</fullName>
    </recommendedName>
</protein>
<dbReference type="SUPFAM" id="SSF52540">
    <property type="entry name" value="P-loop containing nucleoside triphosphate hydrolases"/>
    <property type="match status" value="1"/>
</dbReference>
<dbReference type="HOGENOM" id="CLU_074986_0_0_1"/>
<dbReference type="InterPro" id="IPR045055">
    <property type="entry name" value="DNA2/NAM7-like"/>
</dbReference>
<keyword evidence="3" id="KW-1185">Reference proteome</keyword>
<feature type="domain" description="DNA2/NAM7 helicase-like C-terminal" evidence="1">
    <location>
        <begin position="136"/>
        <end position="285"/>
    </location>
</feature>
<dbReference type="InterPro" id="IPR027417">
    <property type="entry name" value="P-loop_NTPase"/>
</dbReference>
<dbReference type="EMBL" id="KN840532">
    <property type="protein sequence ID" value="KIP05853.1"/>
    <property type="molecule type" value="Genomic_DNA"/>
</dbReference>
<gene>
    <name evidence="2" type="ORF">PHLGIDRAFT_24882</name>
</gene>
<accession>A0A0C3PIN2</accession>
<proteinExistence type="predicted"/>
<name>A0A0C3PIN2_PHLG1</name>
<dbReference type="Proteomes" id="UP000053257">
    <property type="component" value="Unassembled WGS sequence"/>
</dbReference>
<sequence length="326" mass="36563">MDAGQTGIWLVAQSNVAVKNIAEKLADMDIANWKLLVSNDFHVDWHEHLYQSISRNIIKSGNFKAGPMLNQSLKECRVILCTLSMLSNPRINLFTSKIPIKTVVVDEASQIAASNYMAPLKAFPTIQKLCFIGDDKQYRMPVCIGEFISDAMYEGQLRSSHKITIPACWFIDIPGSQEQMHGKSWKNLVECEAVCKIATKLEDIGASYRIISPYDAQRATMETALKAHGLNWHNKCYNVDSFQGNEDDHIIISLVRSRDLGFLKDIRRTNVMLSRCKKAMYICSNWDFLITGRGSQSLVGRMANAFGDNAWCSIDAIVEGAVDIEA</sequence>
<dbReference type="Pfam" id="PF13087">
    <property type="entry name" value="AAA_12"/>
    <property type="match status" value="1"/>
</dbReference>
<dbReference type="STRING" id="745531.A0A0C3PIN2"/>
<organism evidence="2 3">
    <name type="scientific">Phlebiopsis gigantea (strain 11061_1 CR5-6)</name>
    <name type="common">White-rot fungus</name>
    <name type="synonym">Peniophora gigantea</name>
    <dbReference type="NCBI Taxonomy" id="745531"/>
    <lineage>
        <taxon>Eukaryota</taxon>
        <taxon>Fungi</taxon>
        <taxon>Dikarya</taxon>
        <taxon>Basidiomycota</taxon>
        <taxon>Agaricomycotina</taxon>
        <taxon>Agaricomycetes</taxon>
        <taxon>Polyporales</taxon>
        <taxon>Phanerochaetaceae</taxon>
        <taxon>Phlebiopsis</taxon>
    </lineage>
</organism>